<evidence type="ECO:0000256" key="1">
    <source>
        <dbReference type="SAM" id="MobiDB-lite"/>
    </source>
</evidence>
<evidence type="ECO:0000313" key="4">
    <source>
        <dbReference type="Proteomes" id="UP000481852"/>
    </source>
</evidence>
<feature type="compositionally biased region" description="Polar residues" evidence="1">
    <location>
        <begin position="70"/>
        <end position="79"/>
    </location>
</feature>
<feature type="transmembrane region" description="Helical" evidence="2">
    <location>
        <begin position="6"/>
        <end position="26"/>
    </location>
</feature>
<feature type="compositionally biased region" description="Basic and acidic residues" evidence="1">
    <location>
        <begin position="80"/>
        <end position="92"/>
    </location>
</feature>
<gene>
    <name evidence="3" type="ORF">FYJ35_02980</name>
</gene>
<sequence>MKDRKMYYLTMMAGILILTFMVPVFIRAASRAFINRFAPAAAEEQTEADVERYRVMEGFAETEDDGLLSEISSSGGNSETGEKNSDEQHEHDPDLVRKELQEQKEQTDIELSSYLRRQKPALSESRAGMLEAFAEGREEALTKAVADHLYGTYGSLYDISAIDVVDFIDDNKTELTCQIMVTARIGSREYSEYYFATYNKAYDFYSIYAYHE</sequence>
<comment type="caution">
    <text evidence="3">The sequence shown here is derived from an EMBL/GenBank/DDBJ whole genome shotgun (WGS) entry which is preliminary data.</text>
</comment>
<keyword evidence="2" id="KW-1133">Transmembrane helix</keyword>
<dbReference type="Proteomes" id="UP000481852">
    <property type="component" value="Unassembled WGS sequence"/>
</dbReference>
<reference evidence="3 4" key="1">
    <citation type="submission" date="2019-08" db="EMBL/GenBank/DDBJ databases">
        <title>In-depth cultivation of the pig gut microbiome towards novel bacterial diversity and tailored functional studies.</title>
        <authorList>
            <person name="Wylensek D."/>
            <person name="Hitch T.C.A."/>
            <person name="Clavel T."/>
        </authorList>
    </citation>
    <scope>NUCLEOTIDE SEQUENCE [LARGE SCALE GENOMIC DNA]</scope>
    <source>
        <strain evidence="3 4">Oil+RF-744-WCA-WT-11</strain>
    </source>
</reference>
<keyword evidence="4" id="KW-1185">Reference proteome</keyword>
<evidence type="ECO:0000313" key="3">
    <source>
        <dbReference type="EMBL" id="MSS14014.1"/>
    </source>
</evidence>
<feature type="region of interest" description="Disordered" evidence="1">
    <location>
        <begin position="66"/>
        <end position="92"/>
    </location>
</feature>
<organism evidence="3 4">
    <name type="scientific">Porcincola intestinalis</name>
    <dbReference type="NCBI Taxonomy" id="2606632"/>
    <lineage>
        <taxon>Bacteria</taxon>
        <taxon>Bacillati</taxon>
        <taxon>Bacillota</taxon>
        <taxon>Clostridia</taxon>
        <taxon>Lachnospirales</taxon>
        <taxon>Lachnospiraceae</taxon>
        <taxon>Porcincola</taxon>
    </lineage>
</organism>
<keyword evidence="2" id="KW-0812">Transmembrane</keyword>
<dbReference type="AlphaFoldDB" id="A0A6L5X568"/>
<name>A0A6L5X568_9FIRM</name>
<keyword evidence="2" id="KW-0472">Membrane</keyword>
<accession>A0A6L5X568</accession>
<evidence type="ECO:0000256" key="2">
    <source>
        <dbReference type="SAM" id="Phobius"/>
    </source>
</evidence>
<protein>
    <submittedName>
        <fullName evidence="3">Uncharacterized protein</fullName>
    </submittedName>
</protein>
<proteinExistence type="predicted"/>
<dbReference type="RefSeq" id="WP_154522933.1">
    <property type="nucleotide sequence ID" value="NZ_VULZ01000002.1"/>
</dbReference>
<dbReference type="EMBL" id="VULZ01000002">
    <property type="protein sequence ID" value="MSS14014.1"/>
    <property type="molecule type" value="Genomic_DNA"/>
</dbReference>